<dbReference type="GO" id="GO:0003735">
    <property type="term" value="F:structural constituent of ribosome"/>
    <property type="evidence" value="ECO:0007669"/>
    <property type="project" value="InterPro"/>
</dbReference>
<accession>A0A9D9E0Z9</accession>
<evidence type="ECO:0000313" key="8">
    <source>
        <dbReference type="Proteomes" id="UP000823615"/>
    </source>
</evidence>
<evidence type="ECO:0000313" key="7">
    <source>
        <dbReference type="EMBL" id="MBO8435880.1"/>
    </source>
</evidence>
<keyword evidence="2 5" id="KW-0689">Ribosomal protein</keyword>
<gene>
    <name evidence="5 7" type="primary">rpsI</name>
    <name evidence="7" type="ORF">IAA97_02730</name>
</gene>
<dbReference type="Pfam" id="PF00380">
    <property type="entry name" value="Ribosomal_S9"/>
    <property type="match status" value="1"/>
</dbReference>
<protein>
    <recommendedName>
        <fullName evidence="4 5">Small ribosomal subunit protein uS9</fullName>
    </recommendedName>
</protein>
<evidence type="ECO:0000256" key="5">
    <source>
        <dbReference type="HAMAP-Rule" id="MF_00532"/>
    </source>
</evidence>
<dbReference type="EMBL" id="JADIMT010000037">
    <property type="protein sequence ID" value="MBO8435880.1"/>
    <property type="molecule type" value="Genomic_DNA"/>
</dbReference>
<dbReference type="InterPro" id="IPR000754">
    <property type="entry name" value="Ribosomal_uS9"/>
</dbReference>
<dbReference type="AlphaFoldDB" id="A0A9D9E0Z9"/>
<dbReference type="GO" id="GO:0015935">
    <property type="term" value="C:small ribosomal subunit"/>
    <property type="evidence" value="ECO:0007669"/>
    <property type="project" value="TreeGrafter"/>
</dbReference>
<comment type="similarity">
    <text evidence="1 5 6">Belongs to the universal ribosomal protein uS9 family.</text>
</comment>
<name>A0A9D9E0Z9_9SPIO</name>
<comment type="caution">
    <text evidence="7">The sequence shown here is derived from an EMBL/GenBank/DDBJ whole genome shotgun (WGS) entry which is preliminary data.</text>
</comment>
<evidence type="ECO:0000256" key="3">
    <source>
        <dbReference type="ARBA" id="ARBA00023274"/>
    </source>
</evidence>
<reference evidence="7" key="2">
    <citation type="journal article" date="2021" name="PeerJ">
        <title>Extensive microbial diversity within the chicken gut microbiome revealed by metagenomics and culture.</title>
        <authorList>
            <person name="Gilroy R."/>
            <person name="Ravi A."/>
            <person name="Getino M."/>
            <person name="Pursley I."/>
            <person name="Horton D.L."/>
            <person name="Alikhan N.F."/>
            <person name="Baker D."/>
            <person name="Gharbi K."/>
            <person name="Hall N."/>
            <person name="Watson M."/>
            <person name="Adriaenssens E.M."/>
            <person name="Foster-Nyarko E."/>
            <person name="Jarju S."/>
            <person name="Secka A."/>
            <person name="Antonio M."/>
            <person name="Oren A."/>
            <person name="Chaudhuri R.R."/>
            <person name="La Ragione R."/>
            <person name="Hildebrand F."/>
            <person name="Pallen M.J."/>
        </authorList>
    </citation>
    <scope>NUCLEOTIDE SEQUENCE</scope>
    <source>
        <strain evidence="7">7293</strain>
    </source>
</reference>
<dbReference type="NCBIfam" id="NF001099">
    <property type="entry name" value="PRK00132.1"/>
    <property type="match status" value="1"/>
</dbReference>
<proteinExistence type="inferred from homology"/>
<dbReference type="GO" id="GO:0005737">
    <property type="term" value="C:cytoplasm"/>
    <property type="evidence" value="ECO:0007669"/>
    <property type="project" value="UniProtKB-ARBA"/>
</dbReference>
<dbReference type="GO" id="GO:0003723">
    <property type="term" value="F:RNA binding"/>
    <property type="evidence" value="ECO:0007669"/>
    <property type="project" value="TreeGrafter"/>
</dbReference>
<dbReference type="PANTHER" id="PTHR21569">
    <property type="entry name" value="RIBOSOMAL PROTEIN S9"/>
    <property type="match status" value="1"/>
</dbReference>
<dbReference type="HAMAP" id="MF_00532_B">
    <property type="entry name" value="Ribosomal_uS9_B"/>
    <property type="match status" value="1"/>
</dbReference>
<evidence type="ECO:0000256" key="2">
    <source>
        <dbReference type="ARBA" id="ARBA00022980"/>
    </source>
</evidence>
<dbReference type="InterPro" id="IPR020574">
    <property type="entry name" value="Ribosomal_uS9_CS"/>
</dbReference>
<dbReference type="Proteomes" id="UP000823615">
    <property type="component" value="Unassembled WGS sequence"/>
</dbReference>
<sequence>MATKKEDNKSINLGHGVGRRKTSVARVYLREGNGQVKINGKKIEEYFVDAINAAKVVQPFEVTETTGKYDLVITVAGGGICSQAEACRHGLARALVDYDADYRAALHAAGFMTRDSRMVERKKYGQKGARRRFQFSKR</sequence>
<dbReference type="InterPro" id="IPR023035">
    <property type="entry name" value="Ribosomal_uS9_bac/plastid"/>
</dbReference>
<dbReference type="Gene3D" id="3.30.230.10">
    <property type="match status" value="1"/>
</dbReference>
<evidence type="ECO:0000256" key="4">
    <source>
        <dbReference type="ARBA" id="ARBA00035259"/>
    </source>
</evidence>
<dbReference type="FunFam" id="3.30.230.10:FF:000001">
    <property type="entry name" value="30S ribosomal protein S9"/>
    <property type="match status" value="1"/>
</dbReference>
<evidence type="ECO:0000256" key="1">
    <source>
        <dbReference type="ARBA" id="ARBA00005251"/>
    </source>
</evidence>
<dbReference type="SUPFAM" id="SSF54211">
    <property type="entry name" value="Ribosomal protein S5 domain 2-like"/>
    <property type="match status" value="1"/>
</dbReference>
<keyword evidence="3 5" id="KW-0687">Ribonucleoprotein</keyword>
<dbReference type="PROSITE" id="PS00360">
    <property type="entry name" value="RIBOSOMAL_S9"/>
    <property type="match status" value="1"/>
</dbReference>
<dbReference type="PANTHER" id="PTHR21569:SF1">
    <property type="entry name" value="SMALL RIBOSOMAL SUBUNIT PROTEIN US9M"/>
    <property type="match status" value="1"/>
</dbReference>
<dbReference type="GO" id="GO:0006412">
    <property type="term" value="P:translation"/>
    <property type="evidence" value="ECO:0007669"/>
    <property type="project" value="UniProtKB-UniRule"/>
</dbReference>
<reference evidence="7" key="1">
    <citation type="submission" date="2020-10" db="EMBL/GenBank/DDBJ databases">
        <authorList>
            <person name="Gilroy R."/>
        </authorList>
    </citation>
    <scope>NUCLEOTIDE SEQUENCE</scope>
    <source>
        <strain evidence="7">7293</strain>
    </source>
</reference>
<dbReference type="InterPro" id="IPR020568">
    <property type="entry name" value="Ribosomal_Su5_D2-typ_SF"/>
</dbReference>
<evidence type="ECO:0000256" key="6">
    <source>
        <dbReference type="RuleBase" id="RU003815"/>
    </source>
</evidence>
<dbReference type="InterPro" id="IPR014721">
    <property type="entry name" value="Ribsml_uS5_D2-typ_fold_subgr"/>
</dbReference>
<organism evidence="7 8">
    <name type="scientific">Candidatus Ornithospirochaeta stercoripullorum</name>
    <dbReference type="NCBI Taxonomy" id="2840899"/>
    <lineage>
        <taxon>Bacteria</taxon>
        <taxon>Pseudomonadati</taxon>
        <taxon>Spirochaetota</taxon>
        <taxon>Spirochaetia</taxon>
        <taxon>Spirochaetales</taxon>
        <taxon>Spirochaetaceae</taxon>
        <taxon>Spirochaetaceae incertae sedis</taxon>
        <taxon>Candidatus Ornithospirochaeta</taxon>
    </lineage>
</organism>